<dbReference type="Gene3D" id="1.10.357.10">
    <property type="entry name" value="Tetracycline Repressor, domain 2"/>
    <property type="match status" value="1"/>
</dbReference>
<dbReference type="PANTHER" id="PTHR30328:SF54">
    <property type="entry name" value="HTH-TYPE TRANSCRIPTIONAL REPRESSOR SCO4008"/>
    <property type="match status" value="1"/>
</dbReference>
<evidence type="ECO:0000259" key="3">
    <source>
        <dbReference type="PROSITE" id="PS50977"/>
    </source>
</evidence>
<sequence>MAQILKDEIRERILASALEEFYCSGYKSATMRGIAAKAKIPTGLIYSYYKNKESLFDAVLQPVLYDWGQVMASEDIDKANRESRGFSKAETDCLMNLFAHRQEFIILMDKSEGTKYAQEKDRFIREVEKHFQYKHQNDENADDVFIHIVANNFVDASMQMMYHYKGKDWALTMLYQLSKMYLSGIGR</sequence>
<comment type="caution">
    <text evidence="4">The sequence shown here is derived from an EMBL/GenBank/DDBJ whole genome shotgun (WGS) entry which is preliminary data.</text>
</comment>
<dbReference type="AlphaFoldDB" id="A0A415E7M8"/>
<dbReference type="GO" id="GO:0003677">
    <property type="term" value="F:DNA binding"/>
    <property type="evidence" value="ECO:0007669"/>
    <property type="project" value="UniProtKB-UniRule"/>
</dbReference>
<name>A0A415E7M8_9FIRM</name>
<evidence type="ECO:0000313" key="5">
    <source>
        <dbReference type="Proteomes" id="UP000284841"/>
    </source>
</evidence>
<gene>
    <name evidence="4" type="ORF">DW099_03970</name>
</gene>
<dbReference type="SUPFAM" id="SSF46689">
    <property type="entry name" value="Homeodomain-like"/>
    <property type="match status" value="1"/>
</dbReference>
<dbReference type="GeneID" id="83005398"/>
<keyword evidence="5" id="KW-1185">Reference proteome</keyword>
<dbReference type="EMBL" id="QRMS01000001">
    <property type="protein sequence ID" value="RHJ89729.1"/>
    <property type="molecule type" value="Genomic_DNA"/>
</dbReference>
<dbReference type="PROSITE" id="PS50977">
    <property type="entry name" value="HTH_TETR_2"/>
    <property type="match status" value="1"/>
</dbReference>
<dbReference type="InterPro" id="IPR009057">
    <property type="entry name" value="Homeodomain-like_sf"/>
</dbReference>
<dbReference type="OrthoDB" id="494991at2"/>
<dbReference type="RefSeq" id="WP_067540474.1">
    <property type="nucleotide sequence ID" value="NZ_AP025567.1"/>
</dbReference>
<dbReference type="GO" id="GO:0006355">
    <property type="term" value="P:regulation of DNA-templated transcription"/>
    <property type="evidence" value="ECO:0007669"/>
    <property type="project" value="UniProtKB-ARBA"/>
</dbReference>
<evidence type="ECO:0000313" key="4">
    <source>
        <dbReference type="EMBL" id="RHJ89729.1"/>
    </source>
</evidence>
<evidence type="ECO:0000256" key="2">
    <source>
        <dbReference type="PROSITE-ProRule" id="PRU00335"/>
    </source>
</evidence>
<proteinExistence type="predicted"/>
<dbReference type="InterPro" id="IPR001647">
    <property type="entry name" value="HTH_TetR"/>
</dbReference>
<dbReference type="PANTHER" id="PTHR30328">
    <property type="entry name" value="TRANSCRIPTIONAL REPRESSOR"/>
    <property type="match status" value="1"/>
</dbReference>
<reference evidence="4 5" key="1">
    <citation type="submission" date="2018-08" db="EMBL/GenBank/DDBJ databases">
        <title>A genome reference for cultivated species of the human gut microbiota.</title>
        <authorList>
            <person name="Zou Y."/>
            <person name="Xue W."/>
            <person name="Luo G."/>
        </authorList>
    </citation>
    <scope>NUCLEOTIDE SEQUENCE [LARGE SCALE GENOMIC DNA]</scope>
    <source>
        <strain evidence="4 5">AM07-24</strain>
    </source>
</reference>
<dbReference type="InterPro" id="IPR050109">
    <property type="entry name" value="HTH-type_TetR-like_transc_reg"/>
</dbReference>
<keyword evidence="1 2" id="KW-0238">DNA-binding</keyword>
<feature type="DNA-binding region" description="H-T-H motif" evidence="2">
    <location>
        <begin position="30"/>
        <end position="49"/>
    </location>
</feature>
<dbReference type="STRING" id="1776384.GCA_900086585_03084"/>
<organism evidence="4 5">
    <name type="scientific">Emergencia timonensis</name>
    <dbReference type="NCBI Taxonomy" id="1776384"/>
    <lineage>
        <taxon>Bacteria</taxon>
        <taxon>Bacillati</taxon>
        <taxon>Bacillota</taxon>
        <taxon>Clostridia</taxon>
        <taxon>Peptostreptococcales</taxon>
        <taxon>Anaerovoracaceae</taxon>
        <taxon>Emergencia</taxon>
    </lineage>
</organism>
<accession>A0A415E7M8</accession>
<protein>
    <submittedName>
        <fullName evidence="4">TetR/AcrR family transcriptional regulator</fullName>
    </submittedName>
</protein>
<dbReference type="Proteomes" id="UP000284841">
    <property type="component" value="Unassembled WGS sequence"/>
</dbReference>
<evidence type="ECO:0000256" key="1">
    <source>
        <dbReference type="ARBA" id="ARBA00023125"/>
    </source>
</evidence>
<dbReference type="PRINTS" id="PR00455">
    <property type="entry name" value="HTHTETR"/>
</dbReference>
<feature type="domain" description="HTH tetR-type" evidence="3">
    <location>
        <begin position="7"/>
        <end position="67"/>
    </location>
</feature>
<dbReference type="Pfam" id="PF00440">
    <property type="entry name" value="TetR_N"/>
    <property type="match status" value="1"/>
</dbReference>